<dbReference type="InterPro" id="IPR004482">
    <property type="entry name" value="Mg_chelat-rel"/>
</dbReference>
<dbReference type="Pfam" id="PF13335">
    <property type="entry name" value="Mg_chelatase_C"/>
    <property type="match status" value="1"/>
</dbReference>
<dbReference type="Pfam" id="PF01078">
    <property type="entry name" value="Mg_chelatase"/>
    <property type="match status" value="1"/>
</dbReference>
<name>A0ABM8RZD6_9BACT</name>
<accession>A0ABM8RZD6</accession>
<organism evidence="5 6">
    <name type="scientific">Nitrospira defluvii</name>
    <dbReference type="NCBI Taxonomy" id="330214"/>
    <lineage>
        <taxon>Bacteria</taxon>
        <taxon>Pseudomonadati</taxon>
        <taxon>Nitrospirota</taxon>
        <taxon>Nitrospiria</taxon>
        <taxon>Nitrospirales</taxon>
        <taxon>Nitrospiraceae</taxon>
        <taxon>Nitrospira</taxon>
    </lineage>
</organism>
<reference evidence="5 6" key="1">
    <citation type="submission" date="2021-02" db="EMBL/GenBank/DDBJ databases">
        <authorList>
            <person name="Han P."/>
        </authorList>
    </citation>
    <scope>NUCLEOTIDE SEQUENCE [LARGE SCALE GENOMIC DNA]</scope>
    <source>
        <strain evidence="5">Candidatus Nitrospira sp. ZN2</strain>
    </source>
</reference>
<dbReference type="InterPro" id="IPR027417">
    <property type="entry name" value="P-loop_NTPase"/>
</dbReference>
<dbReference type="EMBL" id="CAJNBJ010000017">
    <property type="protein sequence ID" value="CAE6780151.1"/>
    <property type="molecule type" value="Genomic_DNA"/>
</dbReference>
<dbReference type="NCBIfam" id="TIGR00368">
    <property type="entry name" value="YifB family Mg chelatase-like AAA ATPase"/>
    <property type="match status" value="1"/>
</dbReference>
<dbReference type="PANTHER" id="PTHR32039:SF7">
    <property type="entry name" value="COMPETENCE PROTEIN COMM"/>
    <property type="match status" value="1"/>
</dbReference>
<protein>
    <submittedName>
        <fullName evidence="5">MG(2+) CHELATASE FAMILY PROTEIN / ComM-related protein</fullName>
    </submittedName>
</protein>
<dbReference type="SMART" id="SM00382">
    <property type="entry name" value="AAA"/>
    <property type="match status" value="1"/>
</dbReference>
<dbReference type="InterPro" id="IPR001208">
    <property type="entry name" value="MCM_dom"/>
</dbReference>
<dbReference type="RefSeq" id="WP_213043494.1">
    <property type="nucleotide sequence ID" value="NZ_CAJNBJ010000017.1"/>
</dbReference>
<dbReference type="SUPFAM" id="SSF52540">
    <property type="entry name" value="P-loop containing nucleoside triphosphate hydrolases"/>
    <property type="match status" value="1"/>
</dbReference>
<dbReference type="InterPro" id="IPR003593">
    <property type="entry name" value="AAA+_ATPase"/>
</dbReference>
<proteinExistence type="inferred from homology"/>
<dbReference type="InterPro" id="IPR045006">
    <property type="entry name" value="CHLI-like"/>
</dbReference>
<dbReference type="Pfam" id="PF13541">
    <property type="entry name" value="ChlI"/>
    <property type="match status" value="1"/>
</dbReference>
<feature type="domain" description="AAA+ ATPase" evidence="4">
    <location>
        <begin position="211"/>
        <end position="394"/>
    </location>
</feature>
<dbReference type="SUPFAM" id="SSF54211">
    <property type="entry name" value="Ribosomal protein S5 domain 2-like"/>
    <property type="match status" value="1"/>
</dbReference>
<dbReference type="InterPro" id="IPR000523">
    <property type="entry name" value="Mg_chelatse_chII-like_cat_dom"/>
</dbReference>
<dbReference type="CDD" id="cd00009">
    <property type="entry name" value="AAA"/>
    <property type="match status" value="1"/>
</dbReference>
<keyword evidence="6" id="KW-1185">Reference proteome</keyword>
<dbReference type="InterPro" id="IPR014721">
    <property type="entry name" value="Ribsml_uS5_D2-typ_fold_subgr"/>
</dbReference>
<keyword evidence="3" id="KW-0067">ATP-binding</keyword>
<keyword evidence="2" id="KW-0547">Nucleotide-binding</keyword>
<gene>
    <name evidence="5" type="ORF">NSPZN2_40713</name>
</gene>
<evidence type="ECO:0000313" key="5">
    <source>
        <dbReference type="EMBL" id="CAE6780151.1"/>
    </source>
</evidence>
<dbReference type="InterPro" id="IPR020568">
    <property type="entry name" value="Ribosomal_Su5_D2-typ_SF"/>
</dbReference>
<evidence type="ECO:0000256" key="1">
    <source>
        <dbReference type="ARBA" id="ARBA00006354"/>
    </source>
</evidence>
<sequence length="509" mass="54884">MLANVLSAAIVGVDAHLVDVEVDISAGLPQFSIVGLPDTTVRESRDRVRAALKNSGFHFPVKKVTVNLAPANIKKEGAGLDLAIALGILVAEDIIPPEAVKGHVCVGELSLDGRVKPVPGALSIGVVCRQRYRILVSADNAEEAALADGTEVFPVHTLPQAVEFLRGVQTIVPQSSPPEQPARSARAEEEDFADVKGQAHAKRALEVAAAGGHNLLMMGPPGSGKTMLARRLPGILPLLGQDEALETSRIHSVVGQLTRDQPLLRRRPFRAPHHSISEAGLIGGGTLPRPGEVSLAHNGVLFLDEAGEFGRATLDGLRQPLEDGHVTVTRASGSLRFPARFMLVAAMNPCPCGYYGDRTRDCVCSVTQVRRYRGRLSGPLLDRLDLQIEVPAVPIRALGDDGSQTDSSETIRARVIAARARQAERYRRDGIYTNAQLKPRHLKQYCALDPQGRELLEQAMARLGFSARAHGRILRVARTIADLAESDSIGPAHLAEAIQYRSFDRRVEL</sequence>
<dbReference type="Proteomes" id="UP000675880">
    <property type="component" value="Unassembled WGS sequence"/>
</dbReference>
<dbReference type="InterPro" id="IPR025158">
    <property type="entry name" value="Mg_chelat-rel_C"/>
</dbReference>
<evidence type="ECO:0000313" key="6">
    <source>
        <dbReference type="Proteomes" id="UP000675880"/>
    </source>
</evidence>
<comment type="caution">
    <text evidence="5">The sequence shown here is derived from an EMBL/GenBank/DDBJ whole genome shotgun (WGS) entry which is preliminary data.</text>
</comment>
<dbReference type="PANTHER" id="PTHR32039">
    <property type="entry name" value="MAGNESIUM-CHELATASE SUBUNIT CHLI"/>
    <property type="match status" value="1"/>
</dbReference>
<dbReference type="Gene3D" id="3.30.230.10">
    <property type="match status" value="1"/>
</dbReference>
<evidence type="ECO:0000256" key="2">
    <source>
        <dbReference type="ARBA" id="ARBA00022741"/>
    </source>
</evidence>
<comment type="similarity">
    <text evidence="1">Belongs to the Mg-chelatase subunits D/I family. ComM subfamily.</text>
</comment>
<evidence type="ECO:0000259" key="4">
    <source>
        <dbReference type="SMART" id="SM00382"/>
    </source>
</evidence>
<dbReference type="PRINTS" id="PR01657">
    <property type="entry name" value="MCMFAMILY"/>
</dbReference>
<evidence type="ECO:0000256" key="3">
    <source>
        <dbReference type="ARBA" id="ARBA00022840"/>
    </source>
</evidence>
<dbReference type="Gene3D" id="3.40.50.300">
    <property type="entry name" value="P-loop containing nucleotide triphosphate hydrolases"/>
    <property type="match status" value="1"/>
</dbReference>